<evidence type="ECO:0000313" key="3">
    <source>
        <dbReference type="Proteomes" id="UP000286113"/>
    </source>
</evidence>
<name>A0A3R5WNX3_9BACT</name>
<dbReference type="Proteomes" id="UP000390763">
    <property type="component" value="Unassembled WGS sequence"/>
</dbReference>
<dbReference type="Proteomes" id="UP000286113">
    <property type="component" value="Unassembled WGS sequence"/>
</dbReference>
<proteinExistence type="predicted"/>
<evidence type="ECO:0000313" key="2">
    <source>
        <dbReference type="EMBL" id="RGS45846.1"/>
    </source>
</evidence>
<protein>
    <submittedName>
        <fullName evidence="1">Uncharacterized protein</fullName>
    </submittedName>
</protein>
<dbReference type="EMBL" id="VZBT01000080">
    <property type="protein sequence ID" value="MQO04474.1"/>
    <property type="molecule type" value="Genomic_DNA"/>
</dbReference>
<accession>A0A3R5WNX3</accession>
<dbReference type="RefSeq" id="WP_119227914.1">
    <property type="nucleotide sequence ID" value="NZ_JAPDUK010000001.1"/>
</dbReference>
<dbReference type="EMBL" id="QRVN01000028">
    <property type="protein sequence ID" value="RGS45846.1"/>
    <property type="molecule type" value="Genomic_DNA"/>
</dbReference>
<reference evidence="2 3" key="1">
    <citation type="submission" date="2018-08" db="EMBL/GenBank/DDBJ databases">
        <title>A genome reference for cultivated species of the human gut microbiota.</title>
        <authorList>
            <person name="Zou Y."/>
            <person name="Xue W."/>
            <person name="Luo G."/>
        </authorList>
    </citation>
    <scope>NUCLEOTIDE SEQUENCE [LARGE SCALE GENOMIC DNA]</scope>
    <source>
        <strain evidence="2 3">AF22-1</strain>
    </source>
</reference>
<sequence length="95" mass="10708">MNIQEYLKQCSVKSVDELTDEQVVSYYTNGNAGIAQECAVELALQDYPKCGFTIEQIMYSIRKAMKTKTKFGLTYITNESAIGPTGKESRWVLEP</sequence>
<dbReference type="AlphaFoldDB" id="A0A3R5WNX3"/>
<comment type="caution">
    <text evidence="1">The sequence shown here is derived from an EMBL/GenBank/DDBJ whole genome shotgun (WGS) entry which is preliminary data.</text>
</comment>
<evidence type="ECO:0000313" key="1">
    <source>
        <dbReference type="EMBL" id="MQO04474.1"/>
    </source>
</evidence>
<evidence type="ECO:0000313" key="4">
    <source>
        <dbReference type="Proteomes" id="UP000390763"/>
    </source>
</evidence>
<gene>
    <name evidence="2" type="ORF">DWX90_12040</name>
    <name evidence="1" type="ORF">F7D62_10230</name>
</gene>
<organism evidence="1 4">
    <name type="scientific">Segatella copri</name>
    <dbReference type="NCBI Taxonomy" id="165179"/>
    <lineage>
        <taxon>Bacteria</taxon>
        <taxon>Pseudomonadati</taxon>
        <taxon>Bacteroidota</taxon>
        <taxon>Bacteroidia</taxon>
        <taxon>Bacteroidales</taxon>
        <taxon>Prevotellaceae</taxon>
        <taxon>Segatella</taxon>
    </lineage>
</organism>
<reference evidence="1" key="3">
    <citation type="submission" date="2023-10" db="EMBL/GenBank/DDBJ databases">
        <title>Distinct polysaccharide growth profiles of human intestinal Prevotella copri isolates.</title>
        <authorList>
            <person name="Fehlner-Peach H."/>
            <person name="Magnabosco C."/>
            <person name="Raghavan V."/>
            <person name="Scher J.U."/>
            <person name="Tett A."/>
            <person name="Cox L.M."/>
            <person name="Gottsegen C."/>
            <person name="Watters A."/>
            <person name="Wiltshire- Gordon J.D."/>
            <person name="Segata N."/>
            <person name="Bonneau R."/>
            <person name="Littman D.R."/>
        </authorList>
    </citation>
    <scope>NUCLEOTIDE SEQUENCE</scope>
    <source>
        <strain evidence="1">IAK279</strain>
    </source>
</reference>
<reference evidence="4" key="2">
    <citation type="submission" date="2019-09" db="EMBL/GenBank/DDBJ databases">
        <title>Distinct polysaccharide growth profiles of human intestinal Prevotella copri isolates.</title>
        <authorList>
            <person name="Fehlner-Peach H."/>
            <person name="Magnabosco C."/>
            <person name="Raghavan V."/>
            <person name="Scher J.U."/>
            <person name="Tett A."/>
            <person name="Cox L.M."/>
            <person name="Gottsegen C."/>
            <person name="Watters A."/>
            <person name="Wiltshire- Gordon J.D."/>
            <person name="Segata N."/>
            <person name="Bonneau R."/>
            <person name="Littman D.R."/>
        </authorList>
    </citation>
    <scope>NUCLEOTIDE SEQUENCE [LARGE SCALE GENOMIC DNA]</scope>
    <source>
        <strain evidence="4">iAK279</strain>
    </source>
</reference>